<dbReference type="InterPro" id="IPR014271">
    <property type="entry name" value="CHP02922"/>
</dbReference>
<dbReference type="AlphaFoldDB" id="A0A5C6QCN6"/>
<reference evidence="1 2" key="1">
    <citation type="submission" date="2019-07" db="EMBL/GenBank/DDBJ databases">
        <title>Genomes of sea-ice associated Colwellia species.</title>
        <authorList>
            <person name="Bowman J.P."/>
        </authorList>
    </citation>
    <scope>NUCLEOTIDE SEQUENCE [LARGE SCALE GENOMIC DNA]</scope>
    <source>
        <strain evidence="1 2">ACAM 459</strain>
    </source>
</reference>
<protein>
    <submittedName>
        <fullName evidence="1">TIGR02922 family protein</fullName>
    </submittedName>
</protein>
<dbReference type="Proteomes" id="UP000321822">
    <property type="component" value="Unassembled WGS sequence"/>
</dbReference>
<dbReference type="Pfam" id="PF09558">
    <property type="entry name" value="DUF2375"/>
    <property type="match status" value="1"/>
</dbReference>
<dbReference type="EMBL" id="VOLT01000007">
    <property type="protein sequence ID" value="TWX66845.1"/>
    <property type="molecule type" value="Genomic_DNA"/>
</dbReference>
<organism evidence="1 2">
    <name type="scientific">Colwellia demingiae</name>
    <dbReference type="NCBI Taxonomy" id="89401"/>
    <lineage>
        <taxon>Bacteria</taxon>
        <taxon>Pseudomonadati</taxon>
        <taxon>Pseudomonadota</taxon>
        <taxon>Gammaproteobacteria</taxon>
        <taxon>Alteromonadales</taxon>
        <taxon>Colwelliaceae</taxon>
        <taxon>Colwellia</taxon>
    </lineage>
</organism>
<comment type="caution">
    <text evidence="1">The sequence shown here is derived from an EMBL/GenBank/DDBJ whole genome shotgun (WGS) entry which is preliminary data.</text>
</comment>
<dbReference type="RefSeq" id="WP_146789322.1">
    <property type="nucleotide sequence ID" value="NZ_VOLT01000007.1"/>
</dbReference>
<keyword evidence="2" id="KW-1185">Reference proteome</keyword>
<sequence length="72" mass="8308">MCEAKRKVTVIYCCDNELAMYRKTQSFNINAYGDMIIPQEFKRGKTIVAVCEGDIDVINSVGDKLVNEYWHQ</sequence>
<evidence type="ECO:0000313" key="2">
    <source>
        <dbReference type="Proteomes" id="UP000321822"/>
    </source>
</evidence>
<dbReference type="NCBIfam" id="TIGR02922">
    <property type="entry name" value="TIGR02922 family protein"/>
    <property type="match status" value="1"/>
</dbReference>
<accession>A0A5C6QCN6</accession>
<evidence type="ECO:0000313" key="1">
    <source>
        <dbReference type="EMBL" id="TWX66845.1"/>
    </source>
</evidence>
<dbReference type="OrthoDB" id="6228741at2"/>
<name>A0A5C6QCN6_9GAMM</name>
<proteinExistence type="predicted"/>
<gene>
    <name evidence="1" type="ORF">ESZ36_14925</name>
</gene>